<dbReference type="WBParaSite" id="PDA_v2.g23443.t1">
    <property type="protein sequence ID" value="PDA_v2.g23443.t1"/>
    <property type="gene ID" value="PDA_v2.g23443"/>
</dbReference>
<proteinExistence type="predicted"/>
<evidence type="ECO:0000313" key="2">
    <source>
        <dbReference type="WBParaSite" id="PDA_v2.g23443.t1"/>
    </source>
</evidence>
<reference evidence="2" key="1">
    <citation type="submission" date="2022-11" db="UniProtKB">
        <authorList>
            <consortium name="WormBaseParasite"/>
        </authorList>
    </citation>
    <scope>IDENTIFICATION</scope>
</reference>
<dbReference type="AlphaFoldDB" id="A0A914Q3G2"/>
<protein>
    <submittedName>
        <fullName evidence="2">VWFA domain-containing protein</fullName>
    </submittedName>
</protein>
<organism evidence="1 2">
    <name type="scientific">Panagrolaimus davidi</name>
    <dbReference type="NCBI Taxonomy" id="227884"/>
    <lineage>
        <taxon>Eukaryota</taxon>
        <taxon>Metazoa</taxon>
        <taxon>Ecdysozoa</taxon>
        <taxon>Nematoda</taxon>
        <taxon>Chromadorea</taxon>
        <taxon>Rhabditida</taxon>
        <taxon>Tylenchina</taxon>
        <taxon>Panagrolaimomorpha</taxon>
        <taxon>Panagrolaimoidea</taxon>
        <taxon>Panagrolaimidae</taxon>
        <taxon>Panagrolaimus</taxon>
    </lineage>
</organism>
<sequence length="269" mass="29315">MSGTAGSTVMSTVTETLATSTPAHVSTEPTTSGVTVSSTINTESTAFGSSSTAIPVFPRLVEFVFILDDSNCDTSFDISSQKNTITNVLSNYTISPDGIHVANPHSILSTGLGYIFLTDLSALTDTYLLDCSRPPDSTFTIDKALRKSMSFAYKYARNESEALVFVVFTLNNGTSMMTDDHGAAMNASLAYREKCMDPGKVEIIQINPGPGRVNQELGNHFFKYDDPDLYNKFLNVVKNAEIYDKSAVLESDCIDPINPNFKSDEILRF</sequence>
<accession>A0A914Q3G2</accession>
<dbReference type="InterPro" id="IPR036465">
    <property type="entry name" value="vWFA_dom_sf"/>
</dbReference>
<dbReference type="SUPFAM" id="SSF53300">
    <property type="entry name" value="vWA-like"/>
    <property type="match status" value="1"/>
</dbReference>
<dbReference type="Proteomes" id="UP000887578">
    <property type="component" value="Unplaced"/>
</dbReference>
<name>A0A914Q3G2_9BILA</name>
<evidence type="ECO:0000313" key="1">
    <source>
        <dbReference type="Proteomes" id="UP000887578"/>
    </source>
</evidence>
<keyword evidence="1" id="KW-1185">Reference proteome</keyword>